<name>A0AAD7HZK0_9AGAR</name>
<sequence length="111" mass="12412">MHRLAMATILTPFLSPPAKLSGTGSIGGRCCCVEILDARFISGLQELESRFSPFKLTLLSTLPHQIIVVVILPVTYRVLQNLVFLECTRLSFPRMVFVFQVQIGLRYQNGS</sequence>
<dbReference type="AlphaFoldDB" id="A0AAD7HZK0"/>
<dbReference type="Proteomes" id="UP001215280">
    <property type="component" value="Unassembled WGS sequence"/>
</dbReference>
<dbReference type="EMBL" id="JARJLG010000187">
    <property type="protein sequence ID" value="KAJ7730848.1"/>
    <property type="molecule type" value="Genomic_DNA"/>
</dbReference>
<evidence type="ECO:0000313" key="2">
    <source>
        <dbReference type="Proteomes" id="UP001215280"/>
    </source>
</evidence>
<reference evidence="1" key="1">
    <citation type="submission" date="2023-03" db="EMBL/GenBank/DDBJ databases">
        <title>Massive genome expansion in bonnet fungi (Mycena s.s.) driven by repeated elements and novel gene families across ecological guilds.</title>
        <authorList>
            <consortium name="Lawrence Berkeley National Laboratory"/>
            <person name="Harder C.B."/>
            <person name="Miyauchi S."/>
            <person name="Viragh M."/>
            <person name="Kuo A."/>
            <person name="Thoen E."/>
            <person name="Andreopoulos B."/>
            <person name="Lu D."/>
            <person name="Skrede I."/>
            <person name="Drula E."/>
            <person name="Henrissat B."/>
            <person name="Morin E."/>
            <person name="Kohler A."/>
            <person name="Barry K."/>
            <person name="LaButti K."/>
            <person name="Morin E."/>
            <person name="Salamov A."/>
            <person name="Lipzen A."/>
            <person name="Mereny Z."/>
            <person name="Hegedus B."/>
            <person name="Baldrian P."/>
            <person name="Stursova M."/>
            <person name="Weitz H."/>
            <person name="Taylor A."/>
            <person name="Grigoriev I.V."/>
            <person name="Nagy L.G."/>
            <person name="Martin F."/>
            <person name="Kauserud H."/>
        </authorList>
    </citation>
    <scope>NUCLEOTIDE SEQUENCE</scope>
    <source>
        <strain evidence="1">CBHHK188m</strain>
    </source>
</reference>
<evidence type="ECO:0000313" key="1">
    <source>
        <dbReference type="EMBL" id="KAJ7730848.1"/>
    </source>
</evidence>
<organism evidence="1 2">
    <name type="scientific">Mycena maculata</name>
    <dbReference type="NCBI Taxonomy" id="230809"/>
    <lineage>
        <taxon>Eukaryota</taxon>
        <taxon>Fungi</taxon>
        <taxon>Dikarya</taxon>
        <taxon>Basidiomycota</taxon>
        <taxon>Agaricomycotina</taxon>
        <taxon>Agaricomycetes</taxon>
        <taxon>Agaricomycetidae</taxon>
        <taxon>Agaricales</taxon>
        <taxon>Marasmiineae</taxon>
        <taxon>Mycenaceae</taxon>
        <taxon>Mycena</taxon>
    </lineage>
</organism>
<comment type="caution">
    <text evidence="1">The sequence shown here is derived from an EMBL/GenBank/DDBJ whole genome shotgun (WGS) entry which is preliminary data.</text>
</comment>
<protein>
    <submittedName>
        <fullName evidence="1">Uncharacterized protein</fullName>
    </submittedName>
</protein>
<keyword evidence="2" id="KW-1185">Reference proteome</keyword>
<gene>
    <name evidence="1" type="ORF">DFH07DRAFT_848131</name>
</gene>
<accession>A0AAD7HZK0</accession>
<proteinExistence type="predicted"/>